<comment type="subcellular location">
    <subcellularLocation>
        <location evidence="2">Cytoplasm</location>
    </subcellularLocation>
    <subcellularLocation>
        <location evidence="1">Nucleus</location>
    </subcellularLocation>
</comment>
<keyword evidence="5" id="KW-0963">Cytoplasm</keyword>
<dbReference type="Proteomes" id="UP001161757">
    <property type="component" value="Unassembled WGS sequence"/>
</dbReference>
<evidence type="ECO:0000256" key="7">
    <source>
        <dbReference type="ARBA" id="ARBA00023242"/>
    </source>
</evidence>
<reference evidence="11" key="1">
    <citation type="submission" date="2023-01" db="EMBL/GenBank/DDBJ databases">
        <title>Exophiala dermititidis isolated from Cystic Fibrosis Patient.</title>
        <authorList>
            <person name="Kurbessoian T."/>
            <person name="Crocker A."/>
            <person name="Murante D."/>
            <person name="Hogan D.A."/>
            <person name="Stajich J.E."/>
        </authorList>
    </citation>
    <scope>NUCLEOTIDE SEQUENCE</scope>
    <source>
        <strain evidence="11">Ex8</strain>
    </source>
</reference>
<dbReference type="InterPro" id="IPR000717">
    <property type="entry name" value="PCI_dom"/>
</dbReference>
<dbReference type="EMBL" id="JAJGCB010000002">
    <property type="protein sequence ID" value="KAJ8994579.1"/>
    <property type="molecule type" value="Genomic_DNA"/>
</dbReference>
<keyword evidence="7" id="KW-0539">Nucleus</keyword>
<evidence type="ECO:0000259" key="10">
    <source>
        <dbReference type="PROSITE" id="PS50250"/>
    </source>
</evidence>
<accession>A0AAN6F1A4</accession>
<dbReference type="Pfam" id="PF01399">
    <property type="entry name" value="PCI"/>
    <property type="match status" value="1"/>
</dbReference>
<dbReference type="GO" id="GO:0008180">
    <property type="term" value="C:COP9 signalosome"/>
    <property type="evidence" value="ECO:0007669"/>
    <property type="project" value="UniProtKB-KW"/>
</dbReference>
<dbReference type="PANTHER" id="PTHR14145:SF2">
    <property type="entry name" value="COP9 SIGNALOSOME COMPLEX SUBUNIT 1"/>
    <property type="match status" value="1"/>
</dbReference>
<dbReference type="InterPro" id="IPR019585">
    <property type="entry name" value="Rpn7/CSN1"/>
</dbReference>
<evidence type="ECO:0000256" key="1">
    <source>
        <dbReference type="ARBA" id="ARBA00004123"/>
    </source>
</evidence>
<protein>
    <recommendedName>
        <fullName evidence="8">COP9 signalosome complex subunit 1</fullName>
    </recommendedName>
</protein>
<evidence type="ECO:0000256" key="5">
    <source>
        <dbReference type="ARBA" id="ARBA00022490"/>
    </source>
</evidence>
<dbReference type="FunFam" id="1.25.40.570:FF:000022">
    <property type="entry name" value="COP9 signalosome complex subunit 1"/>
    <property type="match status" value="1"/>
</dbReference>
<comment type="subunit">
    <text evidence="4">Component of the COP9 signalosome (CSN) complex.</text>
</comment>
<evidence type="ECO:0000313" key="12">
    <source>
        <dbReference type="Proteomes" id="UP001161757"/>
    </source>
</evidence>
<dbReference type="AlphaFoldDB" id="A0AAN6F1A4"/>
<dbReference type="GO" id="GO:0005737">
    <property type="term" value="C:cytoplasm"/>
    <property type="evidence" value="ECO:0007669"/>
    <property type="project" value="UniProtKB-SubCell"/>
</dbReference>
<organism evidence="11 12">
    <name type="scientific">Exophiala dermatitidis</name>
    <name type="common">Black yeast-like fungus</name>
    <name type="synonym">Wangiella dermatitidis</name>
    <dbReference type="NCBI Taxonomy" id="5970"/>
    <lineage>
        <taxon>Eukaryota</taxon>
        <taxon>Fungi</taxon>
        <taxon>Dikarya</taxon>
        <taxon>Ascomycota</taxon>
        <taxon>Pezizomycotina</taxon>
        <taxon>Eurotiomycetes</taxon>
        <taxon>Chaetothyriomycetidae</taxon>
        <taxon>Chaetothyriales</taxon>
        <taxon>Herpotrichiellaceae</taxon>
        <taxon>Exophiala</taxon>
    </lineage>
</organism>
<feature type="compositionally biased region" description="Low complexity" evidence="9">
    <location>
        <begin position="480"/>
        <end position="491"/>
    </location>
</feature>
<gene>
    <name evidence="11" type="ORF">HRR80_001291</name>
</gene>
<evidence type="ECO:0000256" key="8">
    <source>
        <dbReference type="ARBA" id="ARBA00067814"/>
    </source>
</evidence>
<name>A0AAN6F1A4_EXODE</name>
<evidence type="ECO:0000256" key="9">
    <source>
        <dbReference type="SAM" id="MobiDB-lite"/>
    </source>
</evidence>
<evidence type="ECO:0000256" key="4">
    <source>
        <dbReference type="ARBA" id="ARBA00011098"/>
    </source>
</evidence>
<evidence type="ECO:0000256" key="6">
    <source>
        <dbReference type="ARBA" id="ARBA00022790"/>
    </source>
</evidence>
<comment type="caution">
    <text evidence="11">The sequence shown here is derived from an EMBL/GenBank/DDBJ whole genome shotgun (WGS) entry which is preliminary data.</text>
</comment>
<keyword evidence="6" id="KW-0736">Signalosome</keyword>
<dbReference type="PANTHER" id="PTHR14145">
    <property type="entry name" value="26S PROTESOME SUBUNIT 6"/>
    <property type="match status" value="1"/>
</dbReference>
<comment type="similarity">
    <text evidence="3">Belongs to the CSN1 family.</text>
</comment>
<sequence length="491" mass="54511">MADEDLSSEHPTYGVEVHETPNFDLPSYIANYKGRTVFRRLHLIASCSIPLQEEAARMAVAEAKKGSDVRNYHEAVALLKKASRGKNVDNLVDPVWAAQQEKRNAAETARLENELKGYKNNLIKESIRMGNEDLGNHYYTIGDLNNAVKAYSRMRDYCTTAAHIASTAFRIVAVAIEQKNWLAVQSQVHKIRNLQMKPEDMARNQPKIYAAMGLQQMSVGDYHNAAISFLNTEASLGDSYSEVITSNDVAVYGGLCALASMTRSELQSQVLDNANFRNFLELEPHIRRAIKSFCAGKYNQCLDILESYRPDYLLDIYLQPLLADIYKKIRTKSMIQYFEPFSKVTLANMEKMFGSPINPQAFQGVDNDAGSAATAGPQSFLDEIIALIEEGKLDARIDLEHGTLDAVQHDLRAEAQRAALDMVKRFEREAHQKLLRLQVINAGIEVKLPPSKKKPTWDGDSVDGGGGASFDDGARDIIASNSQGSSRRGGG</sequence>
<dbReference type="PROSITE" id="PS50250">
    <property type="entry name" value="PCI"/>
    <property type="match status" value="1"/>
</dbReference>
<dbReference type="InterPro" id="IPR045135">
    <property type="entry name" value="Rpn7_N"/>
</dbReference>
<evidence type="ECO:0000256" key="2">
    <source>
        <dbReference type="ARBA" id="ARBA00004496"/>
    </source>
</evidence>
<dbReference type="Gene3D" id="1.25.40.570">
    <property type="match status" value="1"/>
</dbReference>
<dbReference type="Pfam" id="PF10602">
    <property type="entry name" value="RPN7"/>
    <property type="match status" value="1"/>
</dbReference>
<feature type="region of interest" description="Disordered" evidence="9">
    <location>
        <begin position="448"/>
        <end position="491"/>
    </location>
</feature>
<proteinExistence type="inferred from homology"/>
<feature type="domain" description="PCI" evidence="10">
    <location>
        <begin position="221"/>
        <end position="411"/>
    </location>
</feature>
<evidence type="ECO:0000256" key="3">
    <source>
        <dbReference type="ARBA" id="ARBA00008793"/>
    </source>
</evidence>
<evidence type="ECO:0000313" key="11">
    <source>
        <dbReference type="EMBL" id="KAJ8994579.1"/>
    </source>
</evidence>